<reference evidence="1" key="1">
    <citation type="journal article" date="2021" name="Proc. Natl. Acad. Sci. U.S.A.">
        <title>A Catalog of Tens of Thousands of Viruses from Human Metagenomes Reveals Hidden Associations with Chronic Diseases.</title>
        <authorList>
            <person name="Tisza M.J."/>
            <person name="Buck C.B."/>
        </authorList>
    </citation>
    <scope>NUCLEOTIDE SEQUENCE</scope>
    <source>
        <strain evidence="1">Ct53O25</strain>
    </source>
</reference>
<sequence>MAAKLLPGYFSSLTAVWESDDTSIPLKEIHVLLSRLNVGEWTTVLVQDTVGFEVVKVINHQGTIAVERGLSGTPARRFPVGACVSFVPSDELIKAMICETDCCETGVDKTYGAVADAPSNFELETLPTHVVGGLNALLGEPAGFMKVNGKKVPYYE</sequence>
<accession>A0A8S5MC17</accession>
<organism evidence="1">
    <name type="scientific">Podoviridae sp. ct53O25</name>
    <dbReference type="NCBI Taxonomy" id="2826539"/>
    <lineage>
        <taxon>Viruses</taxon>
        <taxon>Duplodnaviria</taxon>
        <taxon>Heunggongvirae</taxon>
        <taxon>Uroviricota</taxon>
        <taxon>Caudoviricetes</taxon>
    </lineage>
</organism>
<dbReference type="EMBL" id="BK014869">
    <property type="protein sequence ID" value="DAD79623.1"/>
    <property type="molecule type" value="Genomic_DNA"/>
</dbReference>
<evidence type="ECO:0000313" key="1">
    <source>
        <dbReference type="EMBL" id="DAD79623.1"/>
    </source>
</evidence>
<name>A0A8S5MC17_9CAUD</name>
<proteinExistence type="predicted"/>
<protein>
    <submittedName>
        <fullName evidence="1">Uncharacterized protein</fullName>
    </submittedName>
</protein>